<proteinExistence type="predicted"/>
<accession>A0A5C5VXA8</accession>
<organism evidence="1 2">
    <name type="scientific">Thalassoglobus neptunius</name>
    <dbReference type="NCBI Taxonomy" id="1938619"/>
    <lineage>
        <taxon>Bacteria</taxon>
        <taxon>Pseudomonadati</taxon>
        <taxon>Planctomycetota</taxon>
        <taxon>Planctomycetia</taxon>
        <taxon>Planctomycetales</taxon>
        <taxon>Planctomycetaceae</taxon>
        <taxon>Thalassoglobus</taxon>
    </lineage>
</organism>
<reference evidence="1 2" key="1">
    <citation type="submission" date="2019-02" db="EMBL/GenBank/DDBJ databases">
        <title>Deep-cultivation of Planctomycetes and their phenomic and genomic characterization uncovers novel biology.</title>
        <authorList>
            <person name="Wiegand S."/>
            <person name="Jogler M."/>
            <person name="Boedeker C."/>
            <person name="Pinto D."/>
            <person name="Vollmers J."/>
            <person name="Rivas-Marin E."/>
            <person name="Kohn T."/>
            <person name="Peeters S.H."/>
            <person name="Heuer A."/>
            <person name="Rast P."/>
            <person name="Oberbeckmann S."/>
            <person name="Bunk B."/>
            <person name="Jeske O."/>
            <person name="Meyerdierks A."/>
            <person name="Storesund J.E."/>
            <person name="Kallscheuer N."/>
            <person name="Luecker S."/>
            <person name="Lage O.M."/>
            <person name="Pohl T."/>
            <person name="Merkel B.J."/>
            <person name="Hornburger P."/>
            <person name="Mueller R.-W."/>
            <person name="Bruemmer F."/>
            <person name="Labrenz M."/>
            <person name="Spormann A.M."/>
            <person name="Op Den Camp H."/>
            <person name="Overmann J."/>
            <person name="Amann R."/>
            <person name="Jetten M.S.M."/>
            <person name="Mascher T."/>
            <person name="Medema M.H."/>
            <person name="Devos D.P."/>
            <person name="Kaster A.-K."/>
            <person name="Ovreas L."/>
            <person name="Rohde M."/>
            <person name="Galperin M.Y."/>
            <person name="Jogler C."/>
        </authorList>
    </citation>
    <scope>NUCLEOTIDE SEQUENCE [LARGE SCALE GENOMIC DNA]</scope>
    <source>
        <strain evidence="1 2">KOR42</strain>
    </source>
</reference>
<name>A0A5C5VXA8_9PLAN</name>
<gene>
    <name evidence="1" type="ORF">KOR42_46650</name>
</gene>
<dbReference type="AlphaFoldDB" id="A0A5C5VXA8"/>
<evidence type="ECO:0000313" key="1">
    <source>
        <dbReference type="EMBL" id="TWT42615.1"/>
    </source>
</evidence>
<comment type="caution">
    <text evidence="1">The sequence shown here is derived from an EMBL/GenBank/DDBJ whole genome shotgun (WGS) entry which is preliminary data.</text>
</comment>
<evidence type="ECO:0000313" key="2">
    <source>
        <dbReference type="Proteomes" id="UP000317243"/>
    </source>
</evidence>
<dbReference type="RefSeq" id="WP_146512000.1">
    <property type="nucleotide sequence ID" value="NZ_SIHI01000039.1"/>
</dbReference>
<dbReference type="EMBL" id="SIHI01000039">
    <property type="protein sequence ID" value="TWT42615.1"/>
    <property type="molecule type" value="Genomic_DNA"/>
</dbReference>
<sequence>MTRRCPITRHEFHERSPDAEQVMTAISESLLLKRKEFSTGSFGYAGTGKIEVLVADTLVQCQVSVVATVVDSKHAE</sequence>
<dbReference type="Proteomes" id="UP000317243">
    <property type="component" value="Unassembled WGS sequence"/>
</dbReference>
<keyword evidence="2" id="KW-1185">Reference proteome</keyword>
<protein>
    <submittedName>
        <fullName evidence="1">Uncharacterized protein</fullName>
    </submittedName>
</protein>